<dbReference type="AlphaFoldDB" id="A0A0E3PG04"/>
<dbReference type="PATRIC" id="fig|1434119.4.peg.2837"/>
<proteinExistence type="predicted"/>
<dbReference type="KEGG" id="msz:MSSIH_2175"/>
<organism evidence="2 3">
    <name type="scientific">Methanosarcina siciliae HI350</name>
    <dbReference type="NCBI Taxonomy" id="1434119"/>
    <lineage>
        <taxon>Archaea</taxon>
        <taxon>Methanobacteriati</taxon>
        <taxon>Methanobacteriota</taxon>
        <taxon>Stenosarchaea group</taxon>
        <taxon>Methanomicrobia</taxon>
        <taxon>Methanosarcinales</taxon>
        <taxon>Methanosarcinaceae</taxon>
        <taxon>Methanosarcina</taxon>
    </lineage>
</organism>
<sequence length="310" mass="35082">MASAKMSDVLWNMSASALKNSVLKSSADFLRGTGEGLLVRKEAKYESGVCIIEKKASCIISESCLNPVRIIIYMYCIFMICSVYIMTITYPDIKPWGRSFEDYVRMFSLTPADLKRKILGCGDGPASFNAELTECGGNIVSIDPVYSFSADQIQERIGETCDYVLDQTRKNQDKFVWQEIGSIAELERRRMSAMAKFLEDFPKGVVQKRYLAGELPSLPFGDGEFDLALCSHLLFLYTDNLSLDFHLRSMAELCRVAKEVRIFPLLDVNGNRSPYIDLLTDFLRVEKRDVMKVKVAYEFQKGGNTMLKIC</sequence>
<accession>A0A0E3PG04</accession>
<dbReference type="EMBL" id="CP009507">
    <property type="protein sequence ID" value="AKB32865.1"/>
    <property type="molecule type" value="Genomic_DNA"/>
</dbReference>
<reference evidence="2 3" key="1">
    <citation type="submission" date="2014-07" db="EMBL/GenBank/DDBJ databases">
        <title>Methanogenic archaea and the global carbon cycle.</title>
        <authorList>
            <person name="Henriksen J.R."/>
            <person name="Luke J."/>
            <person name="Reinhart S."/>
            <person name="Benedict M.N."/>
            <person name="Youngblut N.D."/>
            <person name="Metcalf M.E."/>
            <person name="Whitaker R.J."/>
            <person name="Metcalf W.W."/>
        </authorList>
    </citation>
    <scope>NUCLEOTIDE SEQUENCE [LARGE SCALE GENOMIC DNA]</scope>
    <source>
        <strain evidence="2 3">HI350</strain>
    </source>
</reference>
<evidence type="ECO:0000313" key="3">
    <source>
        <dbReference type="Proteomes" id="UP000033092"/>
    </source>
</evidence>
<evidence type="ECO:0000256" key="1">
    <source>
        <dbReference type="SAM" id="Phobius"/>
    </source>
</evidence>
<feature type="transmembrane region" description="Helical" evidence="1">
    <location>
        <begin position="70"/>
        <end position="90"/>
    </location>
</feature>
<dbReference type="SUPFAM" id="SSF53335">
    <property type="entry name" value="S-adenosyl-L-methionine-dependent methyltransferases"/>
    <property type="match status" value="1"/>
</dbReference>
<dbReference type="Proteomes" id="UP000033092">
    <property type="component" value="Chromosome"/>
</dbReference>
<name>A0A0E3PG04_9EURY</name>
<gene>
    <name evidence="2" type="ORF">MSSIH_2175</name>
</gene>
<keyword evidence="1" id="KW-0812">Transmembrane</keyword>
<keyword evidence="1" id="KW-1133">Transmembrane helix</keyword>
<keyword evidence="1" id="KW-0472">Membrane</keyword>
<evidence type="ECO:0008006" key="4">
    <source>
        <dbReference type="Google" id="ProtNLM"/>
    </source>
</evidence>
<dbReference type="HOGENOM" id="CLU_077876_1_0_2"/>
<dbReference type="Gene3D" id="3.40.50.150">
    <property type="entry name" value="Vaccinia Virus protein VP39"/>
    <property type="match status" value="1"/>
</dbReference>
<protein>
    <recommendedName>
        <fullName evidence="4">SAM-dependent methyltransferase</fullName>
    </recommendedName>
</protein>
<evidence type="ECO:0000313" key="2">
    <source>
        <dbReference type="EMBL" id="AKB32865.1"/>
    </source>
</evidence>
<dbReference type="InterPro" id="IPR029063">
    <property type="entry name" value="SAM-dependent_MTases_sf"/>
</dbReference>